<dbReference type="AlphaFoldDB" id="A0A495JCG6"/>
<proteinExistence type="predicted"/>
<dbReference type="GO" id="GO:0016989">
    <property type="term" value="F:sigma factor antagonist activity"/>
    <property type="evidence" value="ECO:0007669"/>
    <property type="project" value="TreeGrafter"/>
</dbReference>
<evidence type="ECO:0000313" key="5">
    <source>
        <dbReference type="Proteomes" id="UP000268007"/>
    </source>
</evidence>
<accession>A0A495JCG6</accession>
<dbReference type="PIRSF" id="PIRSF018266">
    <property type="entry name" value="FecR"/>
    <property type="match status" value="1"/>
</dbReference>
<dbReference type="OrthoDB" id="645173at2"/>
<comment type="caution">
    <text evidence="4">The sequence shown here is derived from an EMBL/GenBank/DDBJ whole genome shotgun (WGS) entry which is preliminary data.</text>
</comment>
<dbReference type="PANTHER" id="PTHR30273:SF2">
    <property type="entry name" value="PROTEIN FECR"/>
    <property type="match status" value="1"/>
</dbReference>
<keyword evidence="1" id="KW-0472">Membrane</keyword>
<evidence type="ECO:0000313" key="4">
    <source>
        <dbReference type="EMBL" id="RKR85759.1"/>
    </source>
</evidence>
<evidence type="ECO:0000259" key="2">
    <source>
        <dbReference type="Pfam" id="PF04773"/>
    </source>
</evidence>
<evidence type="ECO:0000256" key="1">
    <source>
        <dbReference type="SAM" id="Phobius"/>
    </source>
</evidence>
<reference evidence="4 5" key="1">
    <citation type="submission" date="2018-10" db="EMBL/GenBank/DDBJ databases">
        <title>Genomic Encyclopedia of Archaeal and Bacterial Type Strains, Phase II (KMG-II): from individual species to whole genera.</title>
        <authorList>
            <person name="Goeker M."/>
        </authorList>
    </citation>
    <scope>NUCLEOTIDE SEQUENCE [LARGE SCALE GENOMIC DNA]</scope>
    <source>
        <strain evidence="4 5">DSM 18602</strain>
    </source>
</reference>
<dbReference type="Gene3D" id="2.60.120.1440">
    <property type="match status" value="1"/>
</dbReference>
<dbReference type="Proteomes" id="UP000268007">
    <property type="component" value="Unassembled WGS sequence"/>
</dbReference>
<dbReference type="InterPro" id="IPR006860">
    <property type="entry name" value="FecR"/>
</dbReference>
<feature type="transmembrane region" description="Helical" evidence="1">
    <location>
        <begin position="85"/>
        <end position="104"/>
    </location>
</feature>
<protein>
    <submittedName>
        <fullName evidence="4">FecR family protein</fullName>
    </submittedName>
</protein>
<organism evidence="4 5">
    <name type="scientific">Mucilaginibacter gracilis</name>
    <dbReference type="NCBI Taxonomy" id="423350"/>
    <lineage>
        <taxon>Bacteria</taxon>
        <taxon>Pseudomonadati</taxon>
        <taxon>Bacteroidota</taxon>
        <taxon>Sphingobacteriia</taxon>
        <taxon>Sphingobacteriales</taxon>
        <taxon>Sphingobacteriaceae</taxon>
        <taxon>Mucilaginibacter</taxon>
    </lineage>
</organism>
<evidence type="ECO:0000259" key="3">
    <source>
        <dbReference type="Pfam" id="PF16344"/>
    </source>
</evidence>
<keyword evidence="5" id="KW-1185">Reference proteome</keyword>
<dbReference type="InterPro" id="IPR012373">
    <property type="entry name" value="Ferrdict_sens_TM"/>
</dbReference>
<dbReference type="RefSeq" id="WP_121201782.1">
    <property type="nucleotide sequence ID" value="NZ_RBKU01000001.1"/>
</dbReference>
<dbReference type="InterPro" id="IPR032508">
    <property type="entry name" value="FecR_C"/>
</dbReference>
<feature type="domain" description="Protein FecR C-terminal" evidence="3">
    <location>
        <begin position="274"/>
        <end position="339"/>
    </location>
</feature>
<dbReference type="EMBL" id="RBKU01000001">
    <property type="protein sequence ID" value="RKR85759.1"/>
    <property type="molecule type" value="Genomic_DNA"/>
</dbReference>
<dbReference type="Gene3D" id="3.55.50.30">
    <property type="match status" value="1"/>
</dbReference>
<keyword evidence="1" id="KW-0812">Transmembrane</keyword>
<dbReference type="Pfam" id="PF04773">
    <property type="entry name" value="FecR"/>
    <property type="match status" value="1"/>
</dbReference>
<dbReference type="PANTHER" id="PTHR30273">
    <property type="entry name" value="PERIPLASMIC SIGNAL SENSOR AND SIGMA FACTOR ACTIVATOR FECR-RELATED"/>
    <property type="match status" value="1"/>
</dbReference>
<keyword evidence="1" id="KW-1133">Transmembrane helix</keyword>
<sequence length="346" mass="38545">MKKKLPAELLEKFFAGNCDEHEKDMILSWYESFELDRDYVNELSAREQELFKLLMWQTISSNINAAESDGVVTITSNATSRLKTILYWLSGVAAILIAVFFIKLKPQHINKTLQATNTQQVFSNTTKAIKDIVLSDGSRVWVSPGSALTYTKTFEKHSRKVSLTGEAFFEVTKDHSRPFSISTGNVITKVWGTSFRIRAYAADKITRVDVVTGKVSVSVAGQQTKPGTSNMLAAGEGVMLLPNQEAVYDKAADDLKKNMEIKDASLGIWKKASLSFNNTPISEVFKALNKSFNVNISSKDESINTDFLKADFTNENLPAIMEMLKKTLNANYSVNGSNFVMESNKQ</sequence>
<dbReference type="Pfam" id="PF16344">
    <property type="entry name" value="FecR_C"/>
    <property type="match status" value="1"/>
</dbReference>
<gene>
    <name evidence="4" type="ORF">BDD43_6034</name>
</gene>
<name>A0A495JCG6_9SPHI</name>
<feature type="domain" description="FecR protein" evidence="2">
    <location>
        <begin position="126"/>
        <end position="215"/>
    </location>
</feature>